<comment type="caution">
    <text evidence="2">The sequence shown here is derived from an EMBL/GenBank/DDBJ whole genome shotgun (WGS) entry which is preliminary data.</text>
</comment>
<dbReference type="Proteomes" id="UP000689195">
    <property type="component" value="Unassembled WGS sequence"/>
</dbReference>
<keyword evidence="1" id="KW-0812">Transmembrane</keyword>
<name>A0A8S1SRJ9_9CILI</name>
<reference evidence="2" key="1">
    <citation type="submission" date="2021-01" db="EMBL/GenBank/DDBJ databases">
        <authorList>
            <consortium name="Genoscope - CEA"/>
            <person name="William W."/>
        </authorList>
    </citation>
    <scope>NUCLEOTIDE SEQUENCE</scope>
</reference>
<proteinExistence type="predicted"/>
<evidence type="ECO:0000256" key="1">
    <source>
        <dbReference type="SAM" id="Phobius"/>
    </source>
</evidence>
<dbReference type="OrthoDB" id="10289172at2759"/>
<keyword evidence="1" id="KW-1133">Transmembrane helix</keyword>
<evidence type="ECO:0000313" key="3">
    <source>
        <dbReference type="Proteomes" id="UP000689195"/>
    </source>
</evidence>
<dbReference type="EMBL" id="CAJJDO010000011">
    <property type="protein sequence ID" value="CAD8142580.1"/>
    <property type="molecule type" value="Genomic_DNA"/>
</dbReference>
<gene>
    <name evidence="2" type="ORF">PPENT_87.1.T0110233</name>
</gene>
<organism evidence="2 3">
    <name type="scientific">Paramecium pentaurelia</name>
    <dbReference type="NCBI Taxonomy" id="43138"/>
    <lineage>
        <taxon>Eukaryota</taxon>
        <taxon>Sar</taxon>
        <taxon>Alveolata</taxon>
        <taxon>Ciliophora</taxon>
        <taxon>Intramacronucleata</taxon>
        <taxon>Oligohymenophorea</taxon>
        <taxon>Peniculida</taxon>
        <taxon>Parameciidae</taxon>
        <taxon>Paramecium</taxon>
    </lineage>
</organism>
<sequence length="113" mass="13209">MSFTLYFLLIIPLFVLFGVCKLCFFKKQGNRRDQFGTLQERMKKKIIFGYAELIKTMSHEDLQILQQTYENTIKNAQSIKVSGTKVEKQQKHNKKVIFVDDLDQQSTEASNLI</sequence>
<keyword evidence="3" id="KW-1185">Reference proteome</keyword>
<feature type="transmembrane region" description="Helical" evidence="1">
    <location>
        <begin position="6"/>
        <end position="25"/>
    </location>
</feature>
<keyword evidence="1" id="KW-0472">Membrane</keyword>
<dbReference type="AlphaFoldDB" id="A0A8S1SRJ9"/>
<evidence type="ECO:0000313" key="2">
    <source>
        <dbReference type="EMBL" id="CAD8142580.1"/>
    </source>
</evidence>
<accession>A0A8S1SRJ9</accession>
<protein>
    <submittedName>
        <fullName evidence="2">Uncharacterized protein</fullName>
    </submittedName>
</protein>